<dbReference type="PROSITE" id="PS51184">
    <property type="entry name" value="JMJC"/>
    <property type="match status" value="1"/>
</dbReference>
<dbReference type="Pfam" id="PF08007">
    <property type="entry name" value="JmjC_2"/>
    <property type="match status" value="1"/>
</dbReference>
<protein>
    <submittedName>
        <fullName evidence="7">Cupin domain-containing protein</fullName>
    </submittedName>
</protein>
<keyword evidence="3" id="KW-0223">Dioxygenase</keyword>
<dbReference type="InterPro" id="IPR046799">
    <property type="entry name" value="ROXA-like_wH"/>
</dbReference>
<evidence type="ECO:0000313" key="8">
    <source>
        <dbReference type="Proteomes" id="UP001501671"/>
    </source>
</evidence>
<comment type="cofactor">
    <cofactor evidence="1">
        <name>Fe(2+)</name>
        <dbReference type="ChEBI" id="CHEBI:29033"/>
    </cofactor>
</comment>
<keyword evidence="5" id="KW-0408">Iron</keyword>
<dbReference type="InterPro" id="IPR039994">
    <property type="entry name" value="NO66-like"/>
</dbReference>
<dbReference type="Gene3D" id="3.40.366.30">
    <property type="entry name" value="50S ribosomal protein L16 arginine hydroxylase, Chain A, Domain 2"/>
    <property type="match status" value="1"/>
</dbReference>
<dbReference type="SMART" id="SM00558">
    <property type="entry name" value="JmjC"/>
    <property type="match status" value="1"/>
</dbReference>
<dbReference type="RefSeq" id="WP_345249155.1">
    <property type="nucleotide sequence ID" value="NZ_BAABFO010000008.1"/>
</dbReference>
<feature type="domain" description="JmjC" evidence="6">
    <location>
        <begin position="98"/>
        <end position="224"/>
    </location>
</feature>
<sequence>MDPHRPTALLGGLSPAEFMRRHWQRKPLLIRQAFAGFRPPLSIAETRRLARRDDVESRLVWREQGRWQMEQGPFGRLPPAREPGWTLLVQGVNLHSDAAADLMQAFRFVPDARLDDVMISIATDGGGVGPHFDSYDVFLLQGVGRRRWRIGRQKNLALRPDAPLKILADFEPSAEYVLEPGDMLYLPPAYAHDGVAEGDCMTISIGFRSPSLAELARGMLETAADGLASPPPALRGHYRDPGQPAVDAPAALPPALVERAVQAAAAVRLDARLASRFLGCWLTEPKPQVFFDPPAGDTPDLAEAWPPAGRLALDRRTQMLYRDKALYINGEEPPVAASRFWKALADRRRLDCRDPLCAELTLQDRGLLAEWLAAGWMHYSAD</sequence>
<gene>
    <name evidence="7" type="ORF">GCM10023144_21460</name>
</gene>
<evidence type="ECO:0000259" key="6">
    <source>
        <dbReference type="PROSITE" id="PS51184"/>
    </source>
</evidence>
<dbReference type="InterPro" id="IPR003347">
    <property type="entry name" value="JmjC_dom"/>
</dbReference>
<name>A0ABP8GZ37_9BURK</name>
<dbReference type="Pfam" id="PF20514">
    <property type="entry name" value="WHD_ROXA"/>
    <property type="match status" value="1"/>
</dbReference>
<keyword evidence="4" id="KW-0560">Oxidoreductase</keyword>
<organism evidence="7 8">
    <name type="scientific">Pigmentiphaga soli</name>
    <dbReference type="NCBI Taxonomy" id="1007095"/>
    <lineage>
        <taxon>Bacteria</taxon>
        <taxon>Pseudomonadati</taxon>
        <taxon>Pseudomonadota</taxon>
        <taxon>Betaproteobacteria</taxon>
        <taxon>Burkholderiales</taxon>
        <taxon>Alcaligenaceae</taxon>
        <taxon>Pigmentiphaga</taxon>
    </lineage>
</organism>
<keyword evidence="8" id="KW-1185">Reference proteome</keyword>
<dbReference type="PANTHER" id="PTHR13096:SF8">
    <property type="entry name" value="RIBOSOMAL OXYGENASE 1"/>
    <property type="match status" value="1"/>
</dbReference>
<evidence type="ECO:0000256" key="3">
    <source>
        <dbReference type="ARBA" id="ARBA00022964"/>
    </source>
</evidence>
<keyword evidence="2" id="KW-0479">Metal-binding</keyword>
<evidence type="ECO:0000256" key="4">
    <source>
        <dbReference type="ARBA" id="ARBA00023002"/>
    </source>
</evidence>
<comment type="caution">
    <text evidence="7">The sequence shown here is derived from an EMBL/GenBank/DDBJ whole genome shotgun (WGS) entry which is preliminary data.</text>
</comment>
<proteinExistence type="predicted"/>
<dbReference type="PANTHER" id="PTHR13096">
    <property type="entry name" value="MINA53 MYC INDUCED NUCLEAR ANTIGEN"/>
    <property type="match status" value="1"/>
</dbReference>
<evidence type="ECO:0000256" key="5">
    <source>
        <dbReference type="ARBA" id="ARBA00023004"/>
    </source>
</evidence>
<dbReference type="SUPFAM" id="SSF51197">
    <property type="entry name" value="Clavaminate synthase-like"/>
    <property type="match status" value="1"/>
</dbReference>
<dbReference type="EMBL" id="BAABFO010000008">
    <property type="protein sequence ID" value="GAA4332012.1"/>
    <property type="molecule type" value="Genomic_DNA"/>
</dbReference>
<accession>A0ABP8GZ37</accession>
<reference evidence="8" key="1">
    <citation type="journal article" date="2019" name="Int. J. Syst. Evol. Microbiol.">
        <title>The Global Catalogue of Microorganisms (GCM) 10K type strain sequencing project: providing services to taxonomists for standard genome sequencing and annotation.</title>
        <authorList>
            <consortium name="The Broad Institute Genomics Platform"/>
            <consortium name="The Broad Institute Genome Sequencing Center for Infectious Disease"/>
            <person name="Wu L."/>
            <person name="Ma J."/>
        </authorList>
    </citation>
    <scope>NUCLEOTIDE SEQUENCE [LARGE SCALE GENOMIC DNA]</scope>
    <source>
        <strain evidence="8">JCM 17666</strain>
    </source>
</reference>
<evidence type="ECO:0000256" key="1">
    <source>
        <dbReference type="ARBA" id="ARBA00001954"/>
    </source>
</evidence>
<dbReference type="Gene3D" id="2.60.120.650">
    <property type="entry name" value="Cupin"/>
    <property type="match status" value="1"/>
</dbReference>
<evidence type="ECO:0000313" key="7">
    <source>
        <dbReference type="EMBL" id="GAA4332012.1"/>
    </source>
</evidence>
<evidence type="ECO:0000256" key="2">
    <source>
        <dbReference type="ARBA" id="ARBA00022723"/>
    </source>
</evidence>
<dbReference type="Proteomes" id="UP001501671">
    <property type="component" value="Unassembled WGS sequence"/>
</dbReference>